<comment type="similarity">
    <text evidence="1 4">Belongs to the aldehyde dehydrogenase family.</text>
</comment>
<protein>
    <submittedName>
        <fullName evidence="6">Aldehyde dehydrogenase family protein</fullName>
    </submittedName>
</protein>
<dbReference type="Proteomes" id="UP001431217">
    <property type="component" value="Unassembled WGS sequence"/>
</dbReference>
<organism evidence="6 7">
    <name type="scientific">Luteimonas galliterrae</name>
    <dbReference type="NCBI Taxonomy" id="2940486"/>
    <lineage>
        <taxon>Bacteria</taxon>
        <taxon>Pseudomonadati</taxon>
        <taxon>Pseudomonadota</taxon>
        <taxon>Gammaproteobacteria</taxon>
        <taxon>Lysobacterales</taxon>
        <taxon>Lysobacteraceae</taxon>
        <taxon>Luteimonas</taxon>
    </lineage>
</organism>
<dbReference type="Gene3D" id="3.40.309.10">
    <property type="entry name" value="Aldehyde Dehydrogenase, Chain A, domain 2"/>
    <property type="match status" value="1"/>
</dbReference>
<evidence type="ECO:0000313" key="6">
    <source>
        <dbReference type="EMBL" id="MCL1633982.1"/>
    </source>
</evidence>
<feature type="domain" description="Aldehyde dehydrogenase" evidence="5">
    <location>
        <begin position="18"/>
        <end position="469"/>
    </location>
</feature>
<keyword evidence="7" id="KW-1185">Reference proteome</keyword>
<dbReference type="PANTHER" id="PTHR42991">
    <property type="entry name" value="ALDEHYDE DEHYDROGENASE"/>
    <property type="match status" value="1"/>
</dbReference>
<dbReference type="SUPFAM" id="SSF53720">
    <property type="entry name" value="ALDH-like"/>
    <property type="match status" value="1"/>
</dbReference>
<evidence type="ECO:0000256" key="1">
    <source>
        <dbReference type="ARBA" id="ARBA00009986"/>
    </source>
</evidence>
<evidence type="ECO:0000256" key="2">
    <source>
        <dbReference type="ARBA" id="ARBA00023002"/>
    </source>
</evidence>
<evidence type="ECO:0000256" key="4">
    <source>
        <dbReference type="RuleBase" id="RU003345"/>
    </source>
</evidence>
<sequence length="475" mass="51433">MLKKSYPYYLANHAVAANKDLEVLDKYSGKRATRVAFADATAVRKAIVAAHRARPAMAAFPPDKRRDVLEHCVKRFAERQEELALALCIEAGKPIKDSRGEVTRLIDTFRIAAGEATRIGGEVLDLEIGPRTRGYRGMVKRVPVGVCAFITPFNFPLNLVAHKVAPAIVAGCPFVLKPAIKTPIGALIIGEVLEETDLPKGAFSILPCSNEDAGLLVEDERIALLSFTGGLVGWELKTRAGRKKVTLELGGNAACIVDDDPGMDLDKVVERLVFGAYYQSGQSCISVQRIYAHAAVYDRLKKKLTVAAGKLKMGDPRDEKVFVGPMVDEDAAKRVEKWIAAAVKGGAIRLAGGKRAGNMLPAALLENVPHGSDLYRKEAFGPVACIEAFGHFDDALKRVNDSDFGLQAGVFTGRLAHAMRAWDALEVGGVIVGDVPSFRVDNMPYGGVKQSGLGREGVRYAIEDMTELRLLIIKQ</sequence>
<dbReference type="CDD" id="cd07147">
    <property type="entry name" value="ALDH_F21_RNP123"/>
    <property type="match status" value="1"/>
</dbReference>
<dbReference type="Gene3D" id="3.40.605.10">
    <property type="entry name" value="Aldehyde Dehydrogenase, Chain A, domain 1"/>
    <property type="match status" value="1"/>
</dbReference>
<comment type="caution">
    <text evidence="6">The sequence shown here is derived from an EMBL/GenBank/DDBJ whole genome shotgun (WGS) entry which is preliminary data.</text>
</comment>
<proteinExistence type="inferred from homology"/>
<evidence type="ECO:0000256" key="3">
    <source>
        <dbReference type="PROSITE-ProRule" id="PRU10007"/>
    </source>
</evidence>
<dbReference type="PANTHER" id="PTHR42991:SF1">
    <property type="entry name" value="ALDEHYDE DEHYDROGENASE"/>
    <property type="match status" value="1"/>
</dbReference>
<accession>A0ABT0MGI9</accession>
<dbReference type="InterPro" id="IPR016162">
    <property type="entry name" value="Ald_DH_N"/>
</dbReference>
<keyword evidence="2 4" id="KW-0560">Oxidoreductase</keyword>
<feature type="active site" evidence="3">
    <location>
        <position position="248"/>
    </location>
</feature>
<evidence type="ECO:0000313" key="7">
    <source>
        <dbReference type="Proteomes" id="UP001431217"/>
    </source>
</evidence>
<reference evidence="6 7" key="1">
    <citation type="submission" date="2022-05" db="EMBL/GenBank/DDBJ databases">
        <title>Luteimonas sp. SX5, whole genome shotgun sequencing project.</title>
        <authorList>
            <person name="Zhao G."/>
            <person name="Shen L."/>
        </authorList>
    </citation>
    <scope>NUCLEOTIDE SEQUENCE [LARGE SCALE GENOMIC DNA]</scope>
    <source>
        <strain evidence="6 7">SX5</strain>
    </source>
</reference>
<name>A0ABT0MGI9_9GAMM</name>
<dbReference type="EMBL" id="JAMBEP010000001">
    <property type="protein sequence ID" value="MCL1633982.1"/>
    <property type="molecule type" value="Genomic_DNA"/>
</dbReference>
<evidence type="ECO:0000259" key="5">
    <source>
        <dbReference type="Pfam" id="PF00171"/>
    </source>
</evidence>
<dbReference type="PROSITE" id="PS00687">
    <property type="entry name" value="ALDEHYDE_DEHYDR_GLU"/>
    <property type="match status" value="1"/>
</dbReference>
<gene>
    <name evidence="6" type="ORF">M2650_04910</name>
</gene>
<dbReference type="Pfam" id="PF00171">
    <property type="entry name" value="Aldedh"/>
    <property type="match status" value="1"/>
</dbReference>
<dbReference type="InterPro" id="IPR016161">
    <property type="entry name" value="Ald_DH/histidinol_DH"/>
</dbReference>
<dbReference type="InterPro" id="IPR051020">
    <property type="entry name" value="ALDH-related_metabolic_enz"/>
</dbReference>
<dbReference type="InterPro" id="IPR029510">
    <property type="entry name" value="Ald_DH_CS_GLU"/>
</dbReference>
<dbReference type="RefSeq" id="WP_249471956.1">
    <property type="nucleotide sequence ID" value="NZ_JAMBEP010000001.1"/>
</dbReference>
<dbReference type="InterPro" id="IPR016163">
    <property type="entry name" value="Ald_DH_C"/>
</dbReference>
<dbReference type="InterPro" id="IPR015590">
    <property type="entry name" value="Aldehyde_DH_dom"/>
</dbReference>